<protein>
    <submittedName>
        <fullName evidence="6">ATP-binding region ATPase domain-containing protein</fullName>
    </submittedName>
</protein>
<evidence type="ECO:0000256" key="3">
    <source>
        <dbReference type="ARBA" id="ARBA00023012"/>
    </source>
</evidence>
<sequence>MMPGRSEQPSASSRMQSTGTMVFGVTYLGIFLLAPSDLSQYASLTADWWAWLSGAVVVASALAFFVGGLSRRVELLAPVAYVCAAAYLLVAVAWFIGWTGQSGADSSASAFDFGLVFLPQVGSCVLVLCDRIAAAVVNLLVAGGLSLFAAAIVSGGADWTDFVSAFWALSLASIYLVICWAVMSGARRFDERRRAAGAQTAELLQSRVRDAERRRLDAMVHDRLIALLMALRPGPLSEGFRWAMGSVLDEIANWSTDTGTGRDQVAATEFVQRLRVSVDELGSGLDIETIVTAPRDAEYPAAAADAIVDAVGEAVRNFHRHAGPGAAGAIRCGVEPDRLSAVVVDDGVGFDPAAVPAHRIGVALGILERMRQLEGGSSRVVSEPGHGTRVELMWVQSGVRP</sequence>
<organism evidence="6 7">
    <name type="scientific">Gordonia neofelifaecis NRRL B-59395</name>
    <dbReference type="NCBI Taxonomy" id="644548"/>
    <lineage>
        <taxon>Bacteria</taxon>
        <taxon>Bacillati</taxon>
        <taxon>Actinomycetota</taxon>
        <taxon>Actinomycetes</taxon>
        <taxon>Mycobacteriales</taxon>
        <taxon>Gordoniaceae</taxon>
        <taxon>Gordonia</taxon>
    </lineage>
</organism>
<keyword evidence="7" id="KW-1185">Reference proteome</keyword>
<dbReference type="InterPro" id="IPR050482">
    <property type="entry name" value="Sensor_HK_TwoCompSys"/>
</dbReference>
<gene>
    <name evidence="6" type="ORF">SCNU_09574</name>
</gene>
<name>F1YJ78_9ACTN</name>
<reference evidence="6 7" key="1">
    <citation type="journal article" date="2011" name="J. Bacteriol.">
        <title>Draft Genome Sequence of Gordonia neofelifaecis NRRL B-59395, a Cholesterol-Degrading Actinomycete.</title>
        <authorList>
            <person name="Ge F."/>
            <person name="Li W."/>
            <person name="Chen G."/>
            <person name="Liu Y."/>
            <person name="Zhang G."/>
            <person name="Yong B."/>
            <person name="Wang Q."/>
            <person name="Wang N."/>
            <person name="Huang Z."/>
            <person name="Li W."/>
            <person name="Wang J."/>
            <person name="Wu C."/>
            <person name="Xie Q."/>
            <person name="Liu G."/>
        </authorList>
    </citation>
    <scope>NUCLEOTIDE SEQUENCE [LARGE SCALE GENOMIC DNA]</scope>
    <source>
        <strain evidence="6 7">NRRL B-59395</strain>
    </source>
</reference>
<dbReference type="Proteomes" id="UP000035065">
    <property type="component" value="Unassembled WGS sequence"/>
</dbReference>
<feature type="transmembrane region" description="Helical" evidence="4">
    <location>
        <begin position="136"/>
        <end position="156"/>
    </location>
</feature>
<dbReference type="PANTHER" id="PTHR24421">
    <property type="entry name" value="NITRATE/NITRITE SENSOR PROTEIN NARX-RELATED"/>
    <property type="match status" value="1"/>
</dbReference>
<keyword evidence="3" id="KW-0902">Two-component regulatory system</keyword>
<feature type="domain" description="Histidine kinase/HSP90-like ATPase" evidence="5">
    <location>
        <begin position="305"/>
        <end position="392"/>
    </location>
</feature>
<keyword evidence="4" id="KW-0472">Membrane</keyword>
<dbReference type="SUPFAM" id="SSF55874">
    <property type="entry name" value="ATPase domain of HSP90 chaperone/DNA topoisomerase II/histidine kinase"/>
    <property type="match status" value="1"/>
</dbReference>
<dbReference type="InterPro" id="IPR003594">
    <property type="entry name" value="HATPase_dom"/>
</dbReference>
<feature type="transmembrane region" description="Helical" evidence="4">
    <location>
        <begin position="162"/>
        <end position="183"/>
    </location>
</feature>
<dbReference type="Gene3D" id="3.30.565.10">
    <property type="entry name" value="Histidine kinase-like ATPase, C-terminal domain"/>
    <property type="match status" value="1"/>
</dbReference>
<comment type="caution">
    <text evidence="6">The sequence shown here is derived from an EMBL/GenBank/DDBJ whole genome shotgun (WGS) entry which is preliminary data.</text>
</comment>
<keyword evidence="4" id="KW-1133">Transmembrane helix</keyword>
<keyword evidence="6" id="KW-0547">Nucleotide-binding</keyword>
<evidence type="ECO:0000256" key="1">
    <source>
        <dbReference type="ARBA" id="ARBA00022679"/>
    </source>
</evidence>
<evidence type="ECO:0000259" key="5">
    <source>
        <dbReference type="Pfam" id="PF02518"/>
    </source>
</evidence>
<evidence type="ECO:0000256" key="2">
    <source>
        <dbReference type="ARBA" id="ARBA00022777"/>
    </source>
</evidence>
<dbReference type="GO" id="GO:0000160">
    <property type="term" value="P:phosphorelay signal transduction system"/>
    <property type="evidence" value="ECO:0007669"/>
    <property type="project" value="UniProtKB-KW"/>
</dbReference>
<dbReference type="PANTHER" id="PTHR24421:SF61">
    <property type="entry name" value="OXYGEN SENSOR HISTIDINE KINASE NREB"/>
    <property type="match status" value="1"/>
</dbReference>
<evidence type="ECO:0000313" key="7">
    <source>
        <dbReference type="Proteomes" id="UP000035065"/>
    </source>
</evidence>
<dbReference type="STRING" id="644548.SCNU_09574"/>
<evidence type="ECO:0000313" key="6">
    <source>
        <dbReference type="EMBL" id="EGD55111.1"/>
    </source>
</evidence>
<dbReference type="GO" id="GO:0016301">
    <property type="term" value="F:kinase activity"/>
    <property type="evidence" value="ECO:0007669"/>
    <property type="project" value="UniProtKB-KW"/>
</dbReference>
<dbReference type="Pfam" id="PF02518">
    <property type="entry name" value="HATPase_c"/>
    <property type="match status" value="1"/>
</dbReference>
<feature type="transmembrane region" description="Helical" evidence="4">
    <location>
        <begin position="48"/>
        <end position="68"/>
    </location>
</feature>
<feature type="transmembrane region" description="Helical" evidence="4">
    <location>
        <begin position="108"/>
        <end position="129"/>
    </location>
</feature>
<dbReference type="AlphaFoldDB" id="F1YJ78"/>
<dbReference type="eggNOG" id="COG4585">
    <property type="taxonomic scope" value="Bacteria"/>
</dbReference>
<dbReference type="InterPro" id="IPR036890">
    <property type="entry name" value="HATPase_C_sf"/>
</dbReference>
<accession>F1YJ78</accession>
<keyword evidence="4" id="KW-0812">Transmembrane</keyword>
<keyword evidence="6" id="KW-0067">ATP-binding</keyword>
<keyword evidence="1" id="KW-0808">Transferase</keyword>
<proteinExistence type="predicted"/>
<dbReference type="GO" id="GO:0005524">
    <property type="term" value="F:ATP binding"/>
    <property type="evidence" value="ECO:0007669"/>
    <property type="project" value="UniProtKB-KW"/>
</dbReference>
<evidence type="ECO:0000256" key="4">
    <source>
        <dbReference type="SAM" id="Phobius"/>
    </source>
</evidence>
<dbReference type="EMBL" id="AEUD01000007">
    <property type="protein sequence ID" value="EGD55111.1"/>
    <property type="molecule type" value="Genomic_DNA"/>
</dbReference>
<keyword evidence="2" id="KW-0418">Kinase</keyword>
<feature type="transmembrane region" description="Helical" evidence="4">
    <location>
        <begin position="75"/>
        <end position="96"/>
    </location>
</feature>